<dbReference type="AlphaFoldDB" id="A0A8J7HV31"/>
<keyword evidence="2" id="KW-1185">Reference proteome</keyword>
<accession>A0A8J7HV31</accession>
<dbReference type="RefSeq" id="WP_198128108.1">
    <property type="nucleotide sequence ID" value="NZ_JAECZC010000093.1"/>
</dbReference>
<proteinExistence type="predicted"/>
<evidence type="ECO:0000313" key="1">
    <source>
        <dbReference type="EMBL" id="MBH8566352.1"/>
    </source>
</evidence>
<organism evidence="1 2">
    <name type="scientific">Amazonocrinis nigriterrae CENA67</name>
    <dbReference type="NCBI Taxonomy" id="2794033"/>
    <lineage>
        <taxon>Bacteria</taxon>
        <taxon>Bacillati</taxon>
        <taxon>Cyanobacteriota</taxon>
        <taxon>Cyanophyceae</taxon>
        <taxon>Nostocales</taxon>
        <taxon>Nostocaceae</taxon>
        <taxon>Amazonocrinis</taxon>
        <taxon>Amazonocrinis nigriterrae</taxon>
    </lineage>
</organism>
<gene>
    <name evidence="1" type="ORF">I8748_30075</name>
</gene>
<reference evidence="1 2" key="1">
    <citation type="journal article" date="2021" name="Int. J. Syst. Evol. Microbiol.">
        <title>Amazonocrinis nigriterrae gen. nov., sp. nov., Atlanticothrix silvestris gen. nov., sp. nov. and Dendronalium phyllosphericum gen. nov., sp. nov., nostocacean cyanobacteria from Brazilian environments.</title>
        <authorList>
            <person name="Alvarenga D.O."/>
            <person name="Andreote A.P.D."/>
            <person name="Branco L.H.Z."/>
            <person name="Delbaje E."/>
            <person name="Cruz R.B."/>
            <person name="Varani A.M."/>
            <person name="Fiore M.F."/>
        </authorList>
    </citation>
    <scope>NUCLEOTIDE SEQUENCE [LARGE SCALE GENOMIC DNA]</scope>
    <source>
        <strain evidence="1 2">CENA67</strain>
    </source>
</reference>
<dbReference type="Proteomes" id="UP000632766">
    <property type="component" value="Unassembled WGS sequence"/>
</dbReference>
<protein>
    <submittedName>
        <fullName evidence="1">Uncharacterized protein</fullName>
    </submittedName>
</protein>
<comment type="caution">
    <text evidence="1">The sequence shown here is derived from an EMBL/GenBank/DDBJ whole genome shotgun (WGS) entry which is preliminary data.</text>
</comment>
<dbReference type="EMBL" id="JAECZC010000093">
    <property type="protein sequence ID" value="MBH8566352.1"/>
    <property type="molecule type" value="Genomic_DNA"/>
</dbReference>
<sequence length="111" mass="12699">MTSHAQTIRDFIDFSQKNLQLFTDEISASIANILPNLPDDIEQISDAIFEWCEKYPEIYNAFTQIPSSILGSDRAPGGYKTELTVEQIKAELNNRFPQRKLPSQDKPRNQP</sequence>
<evidence type="ECO:0000313" key="2">
    <source>
        <dbReference type="Proteomes" id="UP000632766"/>
    </source>
</evidence>
<name>A0A8J7HV31_9NOST</name>